<sequence>MVRHQQLERDPATRNLFKKRITTLKGFRQIFEHSYLLALDTEHVAITSERDRVLHQVGLAFTKTLKSRHPACPGREPGLIKPRRRLRYFFEDNNMEGLTLNVNTSKELGDDVLRVGRRVGGRVGGRVGYLKGMPTRRPHRFGVEKSLDIEDVEPFIEDFLQELPKDKHLVLIGFGMEAEWTYLSTNSPAAIPFFSAWIDLRDIVVDIASSSTVCSPSLFTLIKLFGYFWQDVKPGRASADNAGDDVVTILALAHALLDEKNHEMLRFEHECFRISCSGRIGSFYDASKCFIATVRTEGNLPLRLSSRFKLARQFFDFHPMGTALMSSEMGLVAFRSQDGVDRFIGCVNGMVLHTGETLSAQRYIHANPNTPEDEKLKEEKCMMRRIKKEACEEEVVELGDLFS</sequence>
<proteinExistence type="predicted"/>
<evidence type="ECO:0000313" key="2">
    <source>
        <dbReference type="Proteomes" id="UP000760494"/>
    </source>
</evidence>
<name>A0A9Q9RBP5_FUSFU</name>
<evidence type="ECO:0000313" key="1">
    <source>
        <dbReference type="EMBL" id="VTT58870.1"/>
    </source>
</evidence>
<dbReference type="EMBL" id="CABFJX010000024">
    <property type="protein sequence ID" value="VTT58870.1"/>
    <property type="molecule type" value="Genomic_DNA"/>
</dbReference>
<gene>
    <name evidence="1" type="ORF">C2S_3750</name>
</gene>
<accession>A0A9Q9RBP5</accession>
<dbReference type="AlphaFoldDB" id="A0A9Q9RBP5"/>
<reference evidence="1" key="1">
    <citation type="submission" date="2019-05" db="EMBL/GenBank/DDBJ databases">
        <authorList>
            <person name="Piombo E."/>
        </authorList>
    </citation>
    <scope>NUCLEOTIDE SEQUENCE</scope>
    <source>
        <strain evidence="1">C2S</strain>
    </source>
</reference>
<organism evidence="1 2">
    <name type="scientific">Fusarium fujikuroi</name>
    <name type="common">Bakanae and foot rot disease fungus</name>
    <name type="synonym">Gibberella fujikuroi</name>
    <dbReference type="NCBI Taxonomy" id="5127"/>
    <lineage>
        <taxon>Eukaryota</taxon>
        <taxon>Fungi</taxon>
        <taxon>Dikarya</taxon>
        <taxon>Ascomycota</taxon>
        <taxon>Pezizomycotina</taxon>
        <taxon>Sordariomycetes</taxon>
        <taxon>Hypocreomycetidae</taxon>
        <taxon>Hypocreales</taxon>
        <taxon>Nectriaceae</taxon>
        <taxon>Fusarium</taxon>
        <taxon>Fusarium fujikuroi species complex</taxon>
    </lineage>
</organism>
<protein>
    <submittedName>
        <fullName evidence="1">Uncharacterized protein</fullName>
    </submittedName>
</protein>
<dbReference type="Proteomes" id="UP000760494">
    <property type="component" value="Unassembled WGS sequence"/>
</dbReference>
<comment type="caution">
    <text evidence="1">The sequence shown here is derived from an EMBL/GenBank/DDBJ whole genome shotgun (WGS) entry which is preliminary data.</text>
</comment>